<dbReference type="AlphaFoldDB" id="A0A453PHD6"/>
<evidence type="ECO:0000313" key="2">
    <source>
        <dbReference type="Proteomes" id="UP000015105"/>
    </source>
</evidence>
<dbReference type="EnsemblPlants" id="AET6Gv20732700.1">
    <property type="protein sequence ID" value="AET6Gv20732700.1"/>
    <property type="gene ID" value="AET6Gv20732700"/>
</dbReference>
<reference evidence="2" key="2">
    <citation type="journal article" date="2017" name="Nat. Plants">
        <title>The Aegilops tauschii genome reveals multiple impacts of transposons.</title>
        <authorList>
            <person name="Zhao G."/>
            <person name="Zou C."/>
            <person name="Li K."/>
            <person name="Wang K."/>
            <person name="Li T."/>
            <person name="Gao L."/>
            <person name="Zhang X."/>
            <person name="Wang H."/>
            <person name="Yang Z."/>
            <person name="Liu X."/>
            <person name="Jiang W."/>
            <person name="Mao L."/>
            <person name="Kong X."/>
            <person name="Jiao Y."/>
            <person name="Jia J."/>
        </authorList>
    </citation>
    <scope>NUCLEOTIDE SEQUENCE [LARGE SCALE GENOMIC DNA]</scope>
    <source>
        <strain evidence="2">cv. AL8/78</strain>
    </source>
</reference>
<keyword evidence="2" id="KW-1185">Reference proteome</keyword>
<organism evidence="1 2">
    <name type="scientific">Aegilops tauschii subsp. strangulata</name>
    <name type="common">Goatgrass</name>
    <dbReference type="NCBI Taxonomy" id="200361"/>
    <lineage>
        <taxon>Eukaryota</taxon>
        <taxon>Viridiplantae</taxon>
        <taxon>Streptophyta</taxon>
        <taxon>Embryophyta</taxon>
        <taxon>Tracheophyta</taxon>
        <taxon>Spermatophyta</taxon>
        <taxon>Magnoliopsida</taxon>
        <taxon>Liliopsida</taxon>
        <taxon>Poales</taxon>
        <taxon>Poaceae</taxon>
        <taxon>BOP clade</taxon>
        <taxon>Pooideae</taxon>
        <taxon>Triticodae</taxon>
        <taxon>Triticeae</taxon>
        <taxon>Triticinae</taxon>
        <taxon>Aegilops</taxon>
    </lineage>
</organism>
<reference evidence="1" key="4">
    <citation type="submission" date="2019-03" db="UniProtKB">
        <authorList>
            <consortium name="EnsemblPlants"/>
        </authorList>
    </citation>
    <scope>IDENTIFICATION</scope>
</reference>
<protein>
    <submittedName>
        <fullName evidence="1">Uncharacterized protein</fullName>
    </submittedName>
</protein>
<dbReference type="Proteomes" id="UP000015105">
    <property type="component" value="Chromosome 6D"/>
</dbReference>
<reference evidence="2" key="1">
    <citation type="journal article" date="2014" name="Science">
        <title>Ancient hybridizations among the ancestral genomes of bread wheat.</title>
        <authorList>
            <consortium name="International Wheat Genome Sequencing Consortium,"/>
            <person name="Marcussen T."/>
            <person name="Sandve S.R."/>
            <person name="Heier L."/>
            <person name="Spannagl M."/>
            <person name="Pfeifer M."/>
            <person name="Jakobsen K.S."/>
            <person name="Wulff B.B."/>
            <person name="Steuernagel B."/>
            <person name="Mayer K.F."/>
            <person name="Olsen O.A."/>
        </authorList>
    </citation>
    <scope>NUCLEOTIDE SEQUENCE [LARGE SCALE GENOMIC DNA]</scope>
    <source>
        <strain evidence="2">cv. AL8/78</strain>
    </source>
</reference>
<evidence type="ECO:0000313" key="1">
    <source>
        <dbReference type="EnsemblPlants" id="AET6Gv20732700.1"/>
    </source>
</evidence>
<reference evidence="1" key="3">
    <citation type="journal article" date="2017" name="Nature">
        <title>Genome sequence of the progenitor of the wheat D genome Aegilops tauschii.</title>
        <authorList>
            <person name="Luo M.C."/>
            <person name="Gu Y.Q."/>
            <person name="Puiu D."/>
            <person name="Wang H."/>
            <person name="Twardziok S.O."/>
            <person name="Deal K.R."/>
            <person name="Huo N."/>
            <person name="Zhu T."/>
            <person name="Wang L."/>
            <person name="Wang Y."/>
            <person name="McGuire P.E."/>
            <person name="Liu S."/>
            <person name="Long H."/>
            <person name="Ramasamy R.K."/>
            <person name="Rodriguez J.C."/>
            <person name="Van S.L."/>
            <person name="Yuan L."/>
            <person name="Wang Z."/>
            <person name="Xia Z."/>
            <person name="Xiao L."/>
            <person name="Anderson O.D."/>
            <person name="Ouyang S."/>
            <person name="Liang Y."/>
            <person name="Zimin A.V."/>
            <person name="Pertea G."/>
            <person name="Qi P."/>
            <person name="Bennetzen J.L."/>
            <person name="Dai X."/>
            <person name="Dawson M.W."/>
            <person name="Muller H.G."/>
            <person name="Kugler K."/>
            <person name="Rivarola-Duarte L."/>
            <person name="Spannagl M."/>
            <person name="Mayer K.F.X."/>
            <person name="Lu F.H."/>
            <person name="Bevan M.W."/>
            <person name="Leroy P."/>
            <person name="Li P."/>
            <person name="You F.M."/>
            <person name="Sun Q."/>
            <person name="Liu Z."/>
            <person name="Lyons E."/>
            <person name="Wicker T."/>
            <person name="Salzberg S.L."/>
            <person name="Devos K.M."/>
            <person name="Dvorak J."/>
        </authorList>
    </citation>
    <scope>NUCLEOTIDE SEQUENCE [LARGE SCALE GENOMIC DNA]</scope>
    <source>
        <strain evidence="1">cv. AL8/78</strain>
    </source>
</reference>
<sequence>DHTPLLLDSGEATHIGNKILFSFELRWFEKENFLDIIAREWVKPVSGNSNVERWQNKIRHIRQFLRGWAKNESGIYKRE</sequence>
<dbReference type="Gramene" id="AET6Gv20732700.1">
    <property type="protein sequence ID" value="AET6Gv20732700.1"/>
    <property type="gene ID" value="AET6Gv20732700"/>
</dbReference>
<proteinExistence type="predicted"/>
<reference evidence="1" key="5">
    <citation type="journal article" date="2021" name="G3 (Bethesda)">
        <title>Aegilops tauschii genome assembly Aet v5.0 features greater sequence contiguity and improved annotation.</title>
        <authorList>
            <person name="Wang L."/>
            <person name="Zhu T."/>
            <person name="Rodriguez J.C."/>
            <person name="Deal K.R."/>
            <person name="Dubcovsky J."/>
            <person name="McGuire P.E."/>
            <person name="Lux T."/>
            <person name="Spannagl M."/>
            <person name="Mayer K.F.X."/>
            <person name="Baldrich P."/>
            <person name="Meyers B.C."/>
            <person name="Huo N."/>
            <person name="Gu Y.Q."/>
            <person name="Zhou H."/>
            <person name="Devos K.M."/>
            <person name="Bennetzen J.L."/>
            <person name="Unver T."/>
            <person name="Budak H."/>
            <person name="Gulick P.J."/>
            <person name="Galiba G."/>
            <person name="Kalapos B."/>
            <person name="Nelson D.R."/>
            <person name="Li P."/>
            <person name="You F.M."/>
            <person name="Luo M.C."/>
            <person name="Dvorak J."/>
        </authorList>
    </citation>
    <scope>NUCLEOTIDE SEQUENCE [LARGE SCALE GENOMIC DNA]</scope>
    <source>
        <strain evidence="1">cv. AL8/78</strain>
    </source>
</reference>
<name>A0A453PHD6_AEGTS</name>
<accession>A0A453PHD6</accession>